<evidence type="ECO:0000313" key="1">
    <source>
        <dbReference type="EMBL" id="MBT4870926.1"/>
    </source>
</evidence>
<gene>
    <name evidence="1" type="ORF">HON47_05100</name>
</gene>
<sequence length="111" mass="12816">MKPIEPISMEETEELIAKLMKIILKNKTFPSPRNIALMARKLMNHKNNVDSNPNNAPSGVDITEFKQLLFDEKVKEILYDIGKFDKSVNFVFPEENLLNLAKKVIKEELEN</sequence>
<accession>A0A8T5GHD0</accession>
<organism evidence="1 2">
    <name type="scientific">Candidatus Iainarchaeum sp</name>
    <dbReference type="NCBI Taxonomy" id="3101447"/>
    <lineage>
        <taxon>Archaea</taxon>
        <taxon>Candidatus Iainarchaeota</taxon>
        <taxon>Candidatus Iainarchaeia</taxon>
        <taxon>Candidatus Iainarchaeales</taxon>
        <taxon>Candidatus Iainarchaeaceae</taxon>
        <taxon>Candidatus Iainarchaeum</taxon>
    </lineage>
</organism>
<comment type="caution">
    <text evidence="1">The sequence shown here is derived from an EMBL/GenBank/DDBJ whole genome shotgun (WGS) entry which is preliminary data.</text>
</comment>
<name>A0A8T5GHD0_9ARCH</name>
<reference evidence="1" key="1">
    <citation type="journal article" date="2021" name="ISME J.">
        <title>Mercury methylation by metabolically versatile and cosmopolitan marine bacteria.</title>
        <authorList>
            <person name="Lin H."/>
            <person name="Ascher D.B."/>
            <person name="Myung Y."/>
            <person name="Lamborg C.H."/>
            <person name="Hallam S.J."/>
            <person name="Gionfriddo C.M."/>
            <person name="Holt K.E."/>
            <person name="Moreau J.W."/>
        </authorList>
    </citation>
    <scope>NUCLEOTIDE SEQUENCE</scope>
    <source>
        <strain evidence="1">SI075_bin30</strain>
    </source>
</reference>
<protein>
    <submittedName>
        <fullName evidence="1">Uncharacterized protein</fullName>
    </submittedName>
</protein>
<proteinExistence type="predicted"/>
<dbReference type="Proteomes" id="UP000722459">
    <property type="component" value="Unassembled WGS sequence"/>
</dbReference>
<dbReference type="EMBL" id="JABJNZ010000063">
    <property type="protein sequence ID" value="MBT4870926.1"/>
    <property type="molecule type" value="Genomic_DNA"/>
</dbReference>
<dbReference type="AlphaFoldDB" id="A0A8T5GHD0"/>
<evidence type="ECO:0000313" key="2">
    <source>
        <dbReference type="Proteomes" id="UP000722459"/>
    </source>
</evidence>